<feature type="transmembrane region" description="Helical" evidence="1">
    <location>
        <begin position="7"/>
        <end position="26"/>
    </location>
</feature>
<accession>A0A1F7X1K4</accession>
<organism evidence="2 3">
    <name type="scientific">Candidatus Woesebacteria bacterium RBG_13_36_22</name>
    <dbReference type="NCBI Taxonomy" id="1802478"/>
    <lineage>
        <taxon>Bacteria</taxon>
        <taxon>Candidatus Woeseibacteriota</taxon>
    </lineage>
</organism>
<reference evidence="2 3" key="1">
    <citation type="journal article" date="2016" name="Nat. Commun.">
        <title>Thousands of microbial genomes shed light on interconnected biogeochemical processes in an aquifer system.</title>
        <authorList>
            <person name="Anantharaman K."/>
            <person name="Brown C.T."/>
            <person name="Hug L.A."/>
            <person name="Sharon I."/>
            <person name="Castelle C.J."/>
            <person name="Probst A.J."/>
            <person name="Thomas B.C."/>
            <person name="Singh A."/>
            <person name="Wilkins M.J."/>
            <person name="Karaoz U."/>
            <person name="Brodie E.L."/>
            <person name="Williams K.H."/>
            <person name="Hubbard S.S."/>
            <person name="Banfield J.F."/>
        </authorList>
    </citation>
    <scope>NUCLEOTIDE SEQUENCE [LARGE SCALE GENOMIC DNA]</scope>
</reference>
<evidence type="ECO:0000256" key="1">
    <source>
        <dbReference type="SAM" id="Phobius"/>
    </source>
</evidence>
<feature type="transmembrane region" description="Helical" evidence="1">
    <location>
        <begin position="86"/>
        <end position="106"/>
    </location>
</feature>
<evidence type="ECO:0000313" key="2">
    <source>
        <dbReference type="EMBL" id="OGM08962.1"/>
    </source>
</evidence>
<protein>
    <recommendedName>
        <fullName evidence="4">Phage holin family protein</fullName>
    </recommendedName>
</protein>
<feature type="transmembrane region" description="Helical" evidence="1">
    <location>
        <begin position="57"/>
        <end position="80"/>
    </location>
</feature>
<keyword evidence="1" id="KW-0812">Transmembrane</keyword>
<proteinExistence type="predicted"/>
<keyword evidence="1" id="KW-0472">Membrane</keyword>
<comment type="caution">
    <text evidence="2">The sequence shown here is derived from an EMBL/GenBank/DDBJ whole genome shotgun (WGS) entry which is preliminary data.</text>
</comment>
<dbReference type="Pfam" id="PF04020">
    <property type="entry name" value="Phage_holin_4_2"/>
    <property type="match status" value="1"/>
</dbReference>
<sequence>MRVIIKLAINVFALYVVAHLVPGFVLTGLWPAIVAAIVIGVVNTFIRPILQIIALPISIITFGISAFLINVALLYLVSFIVPGFRIANFLTAIIASLVLSLVSWFLHKLASE</sequence>
<evidence type="ECO:0000313" key="3">
    <source>
        <dbReference type="Proteomes" id="UP000176939"/>
    </source>
</evidence>
<dbReference type="AlphaFoldDB" id="A0A1F7X1K4"/>
<dbReference type="EMBL" id="MGFQ01000032">
    <property type="protein sequence ID" value="OGM08962.1"/>
    <property type="molecule type" value="Genomic_DNA"/>
</dbReference>
<dbReference type="InterPro" id="IPR007165">
    <property type="entry name" value="Phage_holin_4_2"/>
</dbReference>
<name>A0A1F7X1K4_9BACT</name>
<keyword evidence="1" id="KW-1133">Transmembrane helix</keyword>
<gene>
    <name evidence="2" type="ORF">A2Z67_00670</name>
</gene>
<dbReference type="PANTHER" id="PTHR37309">
    <property type="entry name" value="SLR0284 PROTEIN"/>
    <property type="match status" value="1"/>
</dbReference>
<evidence type="ECO:0008006" key="4">
    <source>
        <dbReference type="Google" id="ProtNLM"/>
    </source>
</evidence>
<dbReference type="PANTHER" id="PTHR37309:SF1">
    <property type="entry name" value="SLR0284 PROTEIN"/>
    <property type="match status" value="1"/>
</dbReference>
<dbReference type="Proteomes" id="UP000176939">
    <property type="component" value="Unassembled WGS sequence"/>
</dbReference>